<feature type="compositionally biased region" description="Basic and acidic residues" evidence="1">
    <location>
        <begin position="45"/>
        <end position="83"/>
    </location>
</feature>
<comment type="caution">
    <text evidence="2">The sequence shown here is derived from an EMBL/GenBank/DDBJ whole genome shotgun (WGS) entry which is preliminary data.</text>
</comment>
<evidence type="ECO:0000256" key="1">
    <source>
        <dbReference type="SAM" id="MobiDB-lite"/>
    </source>
</evidence>
<proteinExistence type="predicted"/>
<sequence length="98" mass="11460">MQIALPRTHDAGKNMQHIQHASRVINENAVEEMEKALIQKRQHVLKQEQKDSALLKDQAHPKNHHDHDSSKKDQREKDKEKQSHQHHPFKGNHIDFSG</sequence>
<dbReference type="Proteomes" id="UP000051888">
    <property type="component" value="Unassembled WGS sequence"/>
</dbReference>
<dbReference type="PATRIC" id="fig|157838.3.peg.3250"/>
<dbReference type="AlphaFoldDB" id="A0A0Q3X0D3"/>
<evidence type="ECO:0000313" key="2">
    <source>
        <dbReference type="EMBL" id="KQL55509.1"/>
    </source>
</evidence>
<protein>
    <submittedName>
        <fullName evidence="2">Uncharacterized protein</fullName>
    </submittedName>
</protein>
<gene>
    <name evidence="2" type="ORF">AN964_14620</name>
</gene>
<accession>A0A0Q3X0D3</accession>
<reference evidence="2 3" key="1">
    <citation type="submission" date="2015-09" db="EMBL/GenBank/DDBJ databases">
        <title>Genome sequencing project for genomic taxonomy and phylogenomics of Bacillus-like bacteria.</title>
        <authorList>
            <person name="Liu B."/>
            <person name="Wang J."/>
            <person name="Zhu Y."/>
            <person name="Liu G."/>
            <person name="Chen Q."/>
            <person name="Chen Z."/>
            <person name="Lan J."/>
            <person name="Che J."/>
            <person name="Ge C."/>
            <person name="Shi H."/>
            <person name="Pan Z."/>
            <person name="Liu X."/>
        </authorList>
    </citation>
    <scope>NUCLEOTIDE SEQUENCE [LARGE SCALE GENOMIC DNA]</scope>
    <source>
        <strain evidence="2 3">LMG 18435</strain>
    </source>
</reference>
<dbReference type="EMBL" id="LJJC01000004">
    <property type="protein sequence ID" value="KQL55509.1"/>
    <property type="molecule type" value="Genomic_DNA"/>
</dbReference>
<dbReference type="STRING" id="157838.AN964_14620"/>
<feature type="region of interest" description="Disordered" evidence="1">
    <location>
        <begin position="41"/>
        <end position="98"/>
    </location>
</feature>
<name>A0A0Q3X0D3_9BACI</name>
<evidence type="ECO:0000313" key="3">
    <source>
        <dbReference type="Proteomes" id="UP000051888"/>
    </source>
</evidence>
<keyword evidence="3" id="KW-1185">Reference proteome</keyword>
<organism evidence="2 3">
    <name type="scientific">Heyndrickxia shackletonii</name>
    <dbReference type="NCBI Taxonomy" id="157838"/>
    <lineage>
        <taxon>Bacteria</taxon>
        <taxon>Bacillati</taxon>
        <taxon>Bacillota</taxon>
        <taxon>Bacilli</taxon>
        <taxon>Bacillales</taxon>
        <taxon>Bacillaceae</taxon>
        <taxon>Heyndrickxia</taxon>
    </lineage>
</organism>